<dbReference type="EMBL" id="UEGS01000001">
    <property type="protein sequence ID" value="SRX79957.1"/>
    <property type="molecule type" value="Genomic_DNA"/>
</dbReference>
<dbReference type="STRING" id="39692.BST38_18345"/>
<proteinExistence type="predicted"/>
<dbReference type="SUPFAM" id="SSF50475">
    <property type="entry name" value="FMN-binding split barrel"/>
    <property type="match status" value="1"/>
</dbReference>
<dbReference type="Proteomes" id="UP000252008">
    <property type="component" value="Unassembled WGS sequence"/>
</dbReference>
<dbReference type="AlphaFoldDB" id="A0A375YFR5"/>
<evidence type="ECO:0008006" key="3">
    <source>
        <dbReference type="Google" id="ProtNLM"/>
    </source>
</evidence>
<organism evidence="1 2">
    <name type="scientific">Mycolicibacterium parafortuitum</name>
    <name type="common">Mycobacterium parafortuitum</name>
    <dbReference type="NCBI Taxonomy" id="39692"/>
    <lineage>
        <taxon>Bacteria</taxon>
        <taxon>Bacillati</taxon>
        <taxon>Actinomycetota</taxon>
        <taxon>Actinomycetes</taxon>
        <taxon>Mycobacteriales</taxon>
        <taxon>Mycobacteriaceae</taxon>
        <taxon>Mycolicibacterium</taxon>
    </lineage>
</organism>
<gene>
    <name evidence="1" type="ORF">MPP7335_01695</name>
</gene>
<protein>
    <recommendedName>
        <fullName evidence="3">Pyridoxamine 5'-phosphate oxidase</fullName>
    </recommendedName>
</protein>
<accession>A0A375YFR5</accession>
<sequence length="169" mass="18485">MWGVTALETIAPAFVDMAHSIVWASVATVDADGRPRTRILHPIWEWDGTDLFGWIATVPTPLKRAHLAAHPDVSVSYWAPSHDTCSAECLVEWYTDDETCTAVWNKFATGPAPVGYDPAIIPQWADGPTSDAFAVLRLSPYRVRVMPGAVMTRGEGAPQIWSDHSGRGN</sequence>
<dbReference type="InterPro" id="IPR012349">
    <property type="entry name" value="Split_barrel_FMN-bd"/>
</dbReference>
<name>A0A375YFR5_MYCPF</name>
<evidence type="ECO:0000313" key="2">
    <source>
        <dbReference type="Proteomes" id="UP000252008"/>
    </source>
</evidence>
<evidence type="ECO:0000313" key="1">
    <source>
        <dbReference type="EMBL" id="SRX79957.1"/>
    </source>
</evidence>
<dbReference type="Gene3D" id="2.30.110.10">
    <property type="entry name" value="Electron Transport, Fmn-binding Protein, Chain A"/>
    <property type="match status" value="1"/>
</dbReference>
<reference evidence="1 2" key="1">
    <citation type="submission" date="2018-05" db="EMBL/GenBank/DDBJ databases">
        <authorList>
            <consortium name="IHU Genomes"/>
        </authorList>
    </citation>
    <scope>NUCLEOTIDE SEQUENCE [LARGE SCALE GENOMIC DNA]</scope>
    <source>
        <strain evidence="1 2">P7335</strain>
    </source>
</reference>
<keyword evidence="2" id="KW-1185">Reference proteome</keyword>